<evidence type="ECO:0000256" key="1">
    <source>
        <dbReference type="ARBA" id="ARBA00004141"/>
    </source>
</evidence>
<dbReference type="eggNOG" id="KOG1362">
    <property type="taxonomic scope" value="Eukaryota"/>
</dbReference>
<protein>
    <recommendedName>
        <fullName evidence="7">Choline transporter-like protein</fullName>
    </recommendedName>
</protein>
<feature type="transmembrane region" description="Helical" evidence="7">
    <location>
        <begin position="123"/>
        <end position="144"/>
    </location>
</feature>
<dbReference type="OrthoDB" id="420519at2759"/>
<sequence>MVRRSVAVAQKGTAPPLSEYYLPAEPVYNEIDVVPYKSHQTHQFPQVPRTTRRPSFHGVGPILPQGHNFALERPPVQPIVGQRAAHFELQKAEKLLSKNPEKAAKKPFNPIVLTRRGCTDVPFCMLFILYIFGWAFVAFIAYNYGKPERILYPTDSWGNSCGKKRPSVFDTSEKPYLYFFDLTKCVSYTTLLSGCPTPQMCVSRCPTKYWSYVSLARAWSVDSVQQNAFCDYTVDVNSITTFNQLQTLVKTGKCAAYTVPSSVVLGRCVPEVIMEATNAFKENGTLNDMLNRFGNDANGLVVTDSQINETVGVVKAIASGDGQVLQKVVVDLGVSWWQILSFLGIAAVVSFVWTLIMRIMGGFMIWLSIFLLLIGLGGGTWYCFNQYQMLIKQGAINDYSFQPILSVYFEMPNTWLTFAIILGVLLVIIFLGVLFIRTRVSLAVALIGESSKALGSMLSTLFFPIFPFAVHIAVFALWGSVAIWLASIGTENCVYQNYDWPEDPMNNQSCNCQTLGTLANCRFLNLTKPEDQIAALQAYNLFGLFWMTCFISALSDMTIAGAFASYYFAFRKPKDVPSFPVLRSAGRAIRFHMGTLALGSMLLSFVKMLQVILDFVYNKLKNVENPVGKAIYRALTCLFWCLEKILRFLSKNAYIMTAIYGKGFCTAARDSFTLLTRNLVRVVVLNRVTAFLLFIGKALITCGMGALAFYYFTGQIRIDDLPQVKLHYYFVPVIIVIIGTYFICDLFFQVYDMGVDTTFLCFLEDSEANDGSPEKPFYMSDELKRLLGKENKF</sequence>
<evidence type="ECO:0000256" key="2">
    <source>
        <dbReference type="ARBA" id="ARBA00007168"/>
    </source>
</evidence>
<dbReference type="Proteomes" id="UP000095284">
    <property type="component" value="Unplaced"/>
</dbReference>
<feature type="transmembrane region" description="Helical" evidence="7">
    <location>
        <begin position="591"/>
        <end position="610"/>
    </location>
</feature>
<evidence type="ECO:0000256" key="4">
    <source>
        <dbReference type="ARBA" id="ARBA00022989"/>
    </source>
</evidence>
<evidence type="ECO:0000256" key="7">
    <source>
        <dbReference type="RuleBase" id="RU368066"/>
    </source>
</evidence>
<dbReference type="Proteomes" id="UP000582659">
    <property type="component" value="Unassembled WGS sequence"/>
</dbReference>
<evidence type="ECO:0000313" key="8">
    <source>
        <dbReference type="EMBL" id="CAD5235604.1"/>
    </source>
</evidence>
<comment type="subcellular location">
    <subcellularLocation>
        <location evidence="7">Cell membrane</location>
        <topology evidence="7">Multi-pass membrane protein</topology>
    </subcellularLocation>
    <subcellularLocation>
        <location evidence="1">Membrane</location>
        <topology evidence="1">Multi-pass membrane protein</topology>
    </subcellularLocation>
</comment>
<reference evidence="8" key="2">
    <citation type="submission" date="2020-09" db="EMBL/GenBank/DDBJ databases">
        <authorList>
            <person name="Kikuchi T."/>
        </authorList>
    </citation>
    <scope>NUCLEOTIDE SEQUENCE</scope>
    <source>
        <strain evidence="8">Ka4C1</strain>
    </source>
</reference>
<keyword evidence="10" id="KW-1185">Reference proteome</keyword>
<evidence type="ECO:0000256" key="6">
    <source>
        <dbReference type="ARBA" id="ARBA00023180"/>
    </source>
</evidence>
<evidence type="ECO:0000256" key="5">
    <source>
        <dbReference type="ARBA" id="ARBA00023136"/>
    </source>
</evidence>
<dbReference type="WBParaSite" id="BXY_0420200.1">
    <property type="protein sequence ID" value="BXY_0420200.1"/>
    <property type="gene ID" value="BXY_0420200"/>
</dbReference>
<dbReference type="Proteomes" id="UP000659654">
    <property type="component" value="Unassembled WGS sequence"/>
</dbReference>
<feature type="transmembrane region" description="Helical" evidence="7">
    <location>
        <begin position="727"/>
        <end position="748"/>
    </location>
</feature>
<name>A0A1I7RTZ5_BURXY</name>
<comment type="similarity">
    <text evidence="2 7">Belongs to the CTL (choline transporter-like) family.</text>
</comment>
<dbReference type="Pfam" id="PF04515">
    <property type="entry name" value="Choline_transpo"/>
    <property type="match status" value="1"/>
</dbReference>
<evidence type="ECO:0000313" key="9">
    <source>
        <dbReference type="Proteomes" id="UP000095284"/>
    </source>
</evidence>
<comment type="function">
    <text evidence="7">Choline transporter.</text>
</comment>
<proteinExistence type="inferred from homology"/>
<dbReference type="EMBL" id="CAJFDI010000006">
    <property type="protein sequence ID" value="CAD5235604.1"/>
    <property type="molecule type" value="Genomic_DNA"/>
</dbReference>
<accession>A0A1I7RTZ5</accession>
<keyword evidence="5 7" id="KW-0472">Membrane</keyword>
<feature type="transmembrane region" description="Helical" evidence="7">
    <location>
        <begin position="363"/>
        <end position="382"/>
    </location>
</feature>
<feature type="transmembrane region" description="Helical" evidence="7">
    <location>
        <begin position="415"/>
        <end position="436"/>
    </location>
</feature>
<dbReference type="PANTHER" id="PTHR12385">
    <property type="entry name" value="CHOLINE TRANSPORTER-LIKE (SLC FAMILY 44)"/>
    <property type="match status" value="1"/>
</dbReference>
<dbReference type="PANTHER" id="PTHR12385:SF14">
    <property type="entry name" value="CHOLINE TRANSPORTER-LIKE 2"/>
    <property type="match status" value="1"/>
</dbReference>
<dbReference type="EMBL" id="CAJFCV020000006">
    <property type="protein sequence ID" value="CAG9132069.1"/>
    <property type="molecule type" value="Genomic_DNA"/>
</dbReference>
<evidence type="ECO:0000256" key="3">
    <source>
        <dbReference type="ARBA" id="ARBA00022692"/>
    </source>
</evidence>
<dbReference type="SMR" id="A0A1I7RTZ5"/>
<keyword evidence="6" id="KW-0325">Glycoprotein</keyword>
<evidence type="ECO:0000313" key="11">
    <source>
        <dbReference type="WBParaSite" id="BXY_0420200.1"/>
    </source>
</evidence>
<dbReference type="GO" id="GO:0022857">
    <property type="term" value="F:transmembrane transporter activity"/>
    <property type="evidence" value="ECO:0007669"/>
    <property type="project" value="UniProtKB-UniRule"/>
</dbReference>
<dbReference type="InterPro" id="IPR007603">
    <property type="entry name" value="Choline_transptr-like"/>
</dbReference>
<evidence type="ECO:0000313" key="10">
    <source>
        <dbReference type="Proteomes" id="UP000659654"/>
    </source>
</evidence>
<keyword evidence="3 7" id="KW-0812">Transmembrane</keyword>
<feature type="transmembrane region" description="Helical" evidence="7">
    <location>
        <begin position="336"/>
        <end position="356"/>
    </location>
</feature>
<gene>
    <name evidence="8" type="ORF">BXYJ_LOCUS15695</name>
</gene>
<organism evidence="9 11">
    <name type="scientific">Bursaphelenchus xylophilus</name>
    <name type="common">Pinewood nematode worm</name>
    <name type="synonym">Aphelenchoides xylophilus</name>
    <dbReference type="NCBI Taxonomy" id="6326"/>
    <lineage>
        <taxon>Eukaryota</taxon>
        <taxon>Metazoa</taxon>
        <taxon>Ecdysozoa</taxon>
        <taxon>Nematoda</taxon>
        <taxon>Chromadorea</taxon>
        <taxon>Rhabditida</taxon>
        <taxon>Tylenchina</taxon>
        <taxon>Tylenchomorpha</taxon>
        <taxon>Aphelenchoidea</taxon>
        <taxon>Aphelenchoididae</taxon>
        <taxon>Bursaphelenchus</taxon>
    </lineage>
</organism>
<reference evidence="11" key="1">
    <citation type="submission" date="2016-11" db="UniProtKB">
        <authorList>
            <consortium name="WormBaseParasite"/>
        </authorList>
    </citation>
    <scope>IDENTIFICATION</scope>
</reference>
<keyword evidence="4 7" id="KW-1133">Transmembrane helix</keyword>
<feature type="transmembrane region" description="Helical" evidence="7">
    <location>
        <begin position="544"/>
        <end position="570"/>
    </location>
</feature>
<feature type="transmembrane region" description="Helical" evidence="7">
    <location>
        <begin position="691"/>
        <end position="712"/>
    </location>
</feature>
<dbReference type="AlphaFoldDB" id="A0A1I7RTZ5"/>
<dbReference type="GO" id="GO:0005886">
    <property type="term" value="C:plasma membrane"/>
    <property type="evidence" value="ECO:0007669"/>
    <property type="project" value="UniProtKB-SubCell"/>
</dbReference>